<proteinExistence type="predicted"/>
<protein>
    <recommendedName>
        <fullName evidence="4">Outer membrane protein beta-barrel domain-containing protein</fullName>
    </recommendedName>
</protein>
<dbReference type="Proteomes" id="UP000659388">
    <property type="component" value="Unassembled WGS sequence"/>
</dbReference>
<keyword evidence="1" id="KW-0732">Signal</keyword>
<accession>A0A937K201</accession>
<organism evidence="2 3">
    <name type="scientific">Fulvivirga sediminis</name>
    <dbReference type="NCBI Taxonomy" id="2803949"/>
    <lineage>
        <taxon>Bacteria</taxon>
        <taxon>Pseudomonadati</taxon>
        <taxon>Bacteroidota</taxon>
        <taxon>Cytophagia</taxon>
        <taxon>Cytophagales</taxon>
        <taxon>Fulvivirgaceae</taxon>
        <taxon>Fulvivirga</taxon>
    </lineage>
</organism>
<reference evidence="2" key="1">
    <citation type="submission" date="2021-01" db="EMBL/GenBank/DDBJ databases">
        <title>Fulvivirga kasyanovii gen. nov., sp nov., a novel member of the phylum Bacteroidetes isolated from seawater in a mussel farm.</title>
        <authorList>
            <person name="Zhao L.-H."/>
            <person name="Wang Z.-J."/>
        </authorList>
    </citation>
    <scope>NUCLEOTIDE SEQUENCE</scope>
    <source>
        <strain evidence="2">2943</strain>
    </source>
</reference>
<dbReference type="AlphaFoldDB" id="A0A937K201"/>
<gene>
    <name evidence="2" type="ORF">JL102_17070</name>
</gene>
<evidence type="ECO:0008006" key="4">
    <source>
        <dbReference type="Google" id="ProtNLM"/>
    </source>
</evidence>
<feature type="signal peptide" evidence="1">
    <location>
        <begin position="1"/>
        <end position="20"/>
    </location>
</feature>
<sequence>MKSIFLTTALLLSVTFFSEAQVPGFMGKRASFSLNLNPTPALINQNENNVIIFNIDENSRSTKQNYLAFNYRPQVSFDYLVGKNLSLGIDYKLLTTGTTRAYEEEPEKENDYEHLHNDDVLKGSSLGLHIKYFLHKKSGSIAPIGYYQTLGLEYATLNTYDDKDSDEKLFVNDFKHFILTYEAGKQNVFFNTLLISYGVEFGYAFVPGNFMFEEPQWTIQEESGYNVHRSLFGYYVFSFKLGIGSLLF</sequence>
<evidence type="ECO:0000313" key="3">
    <source>
        <dbReference type="Proteomes" id="UP000659388"/>
    </source>
</evidence>
<name>A0A937K201_9BACT</name>
<feature type="chain" id="PRO_5037727404" description="Outer membrane protein beta-barrel domain-containing protein" evidence="1">
    <location>
        <begin position="21"/>
        <end position="248"/>
    </location>
</feature>
<comment type="caution">
    <text evidence="2">The sequence shown here is derived from an EMBL/GenBank/DDBJ whole genome shotgun (WGS) entry which is preliminary data.</text>
</comment>
<dbReference type="EMBL" id="JAESIY010000009">
    <property type="protein sequence ID" value="MBL3657865.1"/>
    <property type="molecule type" value="Genomic_DNA"/>
</dbReference>
<keyword evidence="3" id="KW-1185">Reference proteome</keyword>
<evidence type="ECO:0000256" key="1">
    <source>
        <dbReference type="SAM" id="SignalP"/>
    </source>
</evidence>
<evidence type="ECO:0000313" key="2">
    <source>
        <dbReference type="EMBL" id="MBL3657865.1"/>
    </source>
</evidence>
<dbReference type="RefSeq" id="WP_202245648.1">
    <property type="nucleotide sequence ID" value="NZ_JAESIY010000009.1"/>
</dbReference>